<dbReference type="EMBL" id="BARU01024929">
    <property type="protein sequence ID" value="GAH54954.1"/>
    <property type="molecule type" value="Genomic_DNA"/>
</dbReference>
<dbReference type="InterPro" id="IPR050475">
    <property type="entry name" value="Prenyltransferase_related"/>
</dbReference>
<evidence type="ECO:0000313" key="6">
    <source>
        <dbReference type="EMBL" id="GAH54954.1"/>
    </source>
</evidence>
<feature type="non-terminal residue" evidence="6">
    <location>
        <position position="1"/>
    </location>
</feature>
<comment type="caution">
    <text evidence="6">The sequence shown here is derived from an EMBL/GenBank/DDBJ whole genome shotgun (WGS) entry which is preliminary data.</text>
</comment>
<feature type="transmembrane region" description="Helical" evidence="5">
    <location>
        <begin position="36"/>
        <end position="65"/>
    </location>
</feature>
<keyword evidence="4 5" id="KW-0472">Membrane</keyword>
<dbReference type="GO" id="GO:0016020">
    <property type="term" value="C:membrane"/>
    <property type="evidence" value="ECO:0007669"/>
    <property type="project" value="UniProtKB-SubCell"/>
</dbReference>
<comment type="subcellular location">
    <subcellularLocation>
        <location evidence="1">Membrane</location>
        <topology evidence="1">Multi-pass membrane protein</topology>
    </subcellularLocation>
</comment>
<evidence type="ECO:0000256" key="1">
    <source>
        <dbReference type="ARBA" id="ARBA00004141"/>
    </source>
</evidence>
<name>X1HMB8_9ZZZZ</name>
<proteinExistence type="predicted"/>
<keyword evidence="3 5" id="KW-1133">Transmembrane helix</keyword>
<dbReference type="Gene3D" id="1.10.357.140">
    <property type="entry name" value="UbiA prenyltransferase"/>
    <property type="match status" value="1"/>
</dbReference>
<dbReference type="InterPro" id="IPR000537">
    <property type="entry name" value="UbiA_prenyltransferase"/>
</dbReference>
<dbReference type="AlphaFoldDB" id="X1HMB8"/>
<gene>
    <name evidence="6" type="ORF">S03H2_40230</name>
</gene>
<feature type="transmembrane region" description="Helical" evidence="5">
    <location>
        <begin position="178"/>
        <end position="196"/>
    </location>
</feature>
<keyword evidence="2 5" id="KW-0812">Transmembrane</keyword>
<reference evidence="6" key="1">
    <citation type="journal article" date="2014" name="Front. Microbiol.">
        <title>High frequency of phylogenetically diverse reductive dehalogenase-homologous genes in deep subseafloor sedimentary metagenomes.</title>
        <authorList>
            <person name="Kawai M."/>
            <person name="Futagami T."/>
            <person name="Toyoda A."/>
            <person name="Takaki Y."/>
            <person name="Nishi S."/>
            <person name="Hori S."/>
            <person name="Arai W."/>
            <person name="Tsubouchi T."/>
            <person name="Morono Y."/>
            <person name="Uchiyama I."/>
            <person name="Ito T."/>
            <person name="Fujiyama A."/>
            <person name="Inagaki F."/>
            <person name="Takami H."/>
        </authorList>
    </citation>
    <scope>NUCLEOTIDE SEQUENCE</scope>
    <source>
        <strain evidence="6">Expedition CK06-06</strain>
    </source>
</reference>
<dbReference type="InterPro" id="IPR044878">
    <property type="entry name" value="UbiA_sf"/>
</dbReference>
<dbReference type="GO" id="GO:0016765">
    <property type="term" value="F:transferase activity, transferring alkyl or aryl (other than methyl) groups"/>
    <property type="evidence" value="ECO:0007669"/>
    <property type="project" value="InterPro"/>
</dbReference>
<dbReference type="Pfam" id="PF01040">
    <property type="entry name" value="UbiA"/>
    <property type="match status" value="1"/>
</dbReference>
<feature type="transmembrane region" description="Helical" evidence="5">
    <location>
        <begin position="216"/>
        <end position="235"/>
    </location>
</feature>
<feature type="transmembrane region" description="Helical" evidence="5">
    <location>
        <begin position="86"/>
        <end position="107"/>
    </location>
</feature>
<dbReference type="Gene3D" id="1.20.120.1780">
    <property type="entry name" value="UbiA prenyltransferase"/>
    <property type="match status" value="1"/>
</dbReference>
<organism evidence="6">
    <name type="scientific">marine sediment metagenome</name>
    <dbReference type="NCBI Taxonomy" id="412755"/>
    <lineage>
        <taxon>unclassified sequences</taxon>
        <taxon>metagenomes</taxon>
        <taxon>ecological metagenomes</taxon>
    </lineage>
</organism>
<evidence type="ECO:0008006" key="7">
    <source>
        <dbReference type="Google" id="ProtNLM"/>
    </source>
</evidence>
<sequence length="236" mass="26173">LMDLKDDRRGMERGSSTTVKRPLQSGIITKSEMRGIVVFSASMGLIAAALINVNVLFLEAFFLLLGVAYSTNPVRLKKRFLIKQGTVALGFVISTLVACVAIGIFSWRVAYLAYLYVVFSFSISPIVDLKDIEEDRVAGVRSIPIVWGPDNTFRLSIVILVSTILAGVLGYSRMGFNMVLPILGTLILASIIYVVLPLRKHWIEEDKLMNAIYRKFLPLHFILQLTVVIASLPIAL</sequence>
<evidence type="ECO:0000256" key="2">
    <source>
        <dbReference type="ARBA" id="ARBA00022692"/>
    </source>
</evidence>
<dbReference type="PANTHER" id="PTHR42723:SF1">
    <property type="entry name" value="CHLOROPHYLL SYNTHASE, CHLOROPLASTIC"/>
    <property type="match status" value="1"/>
</dbReference>
<accession>X1HMB8</accession>
<evidence type="ECO:0000256" key="3">
    <source>
        <dbReference type="ARBA" id="ARBA00022989"/>
    </source>
</evidence>
<dbReference type="PANTHER" id="PTHR42723">
    <property type="entry name" value="CHLOROPHYLL SYNTHASE"/>
    <property type="match status" value="1"/>
</dbReference>
<evidence type="ECO:0000256" key="4">
    <source>
        <dbReference type="ARBA" id="ARBA00023136"/>
    </source>
</evidence>
<evidence type="ECO:0000256" key="5">
    <source>
        <dbReference type="SAM" id="Phobius"/>
    </source>
</evidence>
<protein>
    <recommendedName>
        <fullName evidence="7">Prenyltransferase</fullName>
    </recommendedName>
</protein>